<dbReference type="PANTHER" id="PTHR32198:SF2">
    <property type="entry name" value="MITOCHONDRIAL ESCAPE PROTEIN 2"/>
    <property type="match status" value="1"/>
</dbReference>
<keyword evidence="5 12" id="KW-0999">Mitochondrion inner membrane</keyword>
<evidence type="ECO:0000313" key="14">
    <source>
        <dbReference type="EMBL" id="KAK3216609.1"/>
    </source>
</evidence>
<comment type="subcellular location">
    <subcellularLocation>
        <location evidence="1 12">Mitochondrion inner membrane</location>
        <topology evidence="1 12">Single-pass membrane protein</topology>
    </subcellularLocation>
</comment>
<evidence type="ECO:0000256" key="10">
    <source>
        <dbReference type="ARBA" id="ARBA00025276"/>
    </source>
</evidence>
<dbReference type="InterPro" id="IPR018850">
    <property type="entry name" value="Mt_escape_2_C"/>
</dbReference>
<feature type="domain" description="RRM" evidence="13">
    <location>
        <begin position="170"/>
        <end position="262"/>
    </location>
</feature>
<dbReference type="Gene3D" id="3.30.70.330">
    <property type="match status" value="1"/>
</dbReference>
<gene>
    <name evidence="14" type="ORF">GRF29_1g396376</name>
</gene>
<dbReference type="CDD" id="cd12433">
    <property type="entry name" value="RRM_Yme2p_like"/>
    <property type="match status" value="1"/>
</dbReference>
<dbReference type="InterPro" id="IPR027417">
    <property type="entry name" value="P-loop_NTPase"/>
</dbReference>
<dbReference type="Proteomes" id="UP001280581">
    <property type="component" value="Unassembled WGS sequence"/>
</dbReference>
<keyword evidence="6" id="KW-0809">Transit peptide</keyword>
<dbReference type="SUPFAM" id="SSF54928">
    <property type="entry name" value="RNA-binding domain, RBD"/>
    <property type="match status" value="1"/>
</dbReference>
<keyword evidence="9" id="KW-0472">Membrane</keyword>
<dbReference type="InterPro" id="IPR035979">
    <property type="entry name" value="RBD_domain_sf"/>
</dbReference>
<reference evidence="14 15" key="1">
    <citation type="submission" date="2021-02" db="EMBL/GenBank/DDBJ databases">
        <title>Genome assembly of Pseudopithomyces chartarum.</title>
        <authorList>
            <person name="Jauregui R."/>
            <person name="Singh J."/>
            <person name="Voisey C."/>
        </authorList>
    </citation>
    <scope>NUCLEOTIDE SEQUENCE [LARGE SCALE GENOMIC DNA]</scope>
    <source>
        <strain evidence="14 15">AGR01</strain>
    </source>
</reference>
<dbReference type="PROSITE" id="PS50102">
    <property type="entry name" value="RRM"/>
    <property type="match status" value="1"/>
</dbReference>
<keyword evidence="11 12" id="KW-0694">RNA-binding</keyword>
<evidence type="ECO:0000256" key="8">
    <source>
        <dbReference type="ARBA" id="ARBA00023128"/>
    </source>
</evidence>
<evidence type="ECO:0000259" key="13">
    <source>
        <dbReference type="PROSITE" id="PS50102"/>
    </source>
</evidence>
<keyword evidence="8 12" id="KW-0496">Mitochondrion</keyword>
<evidence type="ECO:0000256" key="12">
    <source>
        <dbReference type="RuleBase" id="RU367108"/>
    </source>
</evidence>
<dbReference type="GO" id="GO:0003723">
    <property type="term" value="F:RNA binding"/>
    <property type="evidence" value="ECO:0007669"/>
    <property type="project" value="UniProtKB-UniRule"/>
</dbReference>
<dbReference type="PANTHER" id="PTHR32198">
    <property type="entry name" value="MITOCHONDRIAL ESCAPE PROTEIN 2"/>
    <property type="match status" value="1"/>
</dbReference>
<dbReference type="EMBL" id="WVTA01000001">
    <property type="protein sequence ID" value="KAK3216609.1"/>
    <property type="molecule type" value="Genomic_DNA"/>
</dbReference>
<dbReference type="GO" id="GO:0005743">
    <property type="term" value="C:mitochondrial inner membrane"/>
    <property type="evidence" value="ECO:0007669"/>
    <property type="project" value="UniProtKB-SubCell"/>
</dbReference>
<organism evidence="14 15">
    <name type="scientific">Pseudopithomyces chartarum</name>
    <dbReference type="NCBI Taxonomy" id="1892770"/>
    <lineage>
        <taxon>Eukaryota</taxon>
        <taxon>Fungi</taxon>
        <taxon>Dikarya</taxon>
        <taxon>Ascomycota</taxon>
        <taxon>Pezizomycotina</taxon>
        <taxon>Dothideomycetes</taxon>
        <taxon>Pleosporomycetidae</taxon>
        <taxon>Pleosporales</taxon>
        <taxon>Massarineae</taxon>
        <taxon>Didymosphaeriaceae</taxon>
        <taxon>Pseudopithomyces</taxon>
    </lineage>
</organism>
<evidence type="ECO:0000256" key="5">
    <source>
        <dbReference type="ARBA" id="ARBA00022792"/>
    </source>
</evidence>
<evidence type="ECO:0000256" key="2">
    <source>
        <dbReference type="ARBA" id="ARBA00010320"/>
    </source>
</evidence>
<keyword evidence="12" id="KW-0507">mRNA processing</keyword>
<dbReference type="Pfam" id="PF00076">
    <property type="entry name" value="RRM_1"/>
    <property type="match status" value="1"/>
</dbReference>
<evidence type="ECO:0000256" key="4">
    <source>
        <dbReference type="ARBA" id="ARBA00022692"/>
    </source>
</evidence>
<dbReference type="InterPro" id="IPR034260">
    <property type="entry name" value="Yme2_RRM"/>
</dbReference>
<name>A0AAN6RMW7_9PLEO</name>
<dbReference type="GO" id="GO:0006397">
    <property type="term" value="P:mRNA processing"/>
    <property type="evidence" value="ECO:0007669"/>
    <property type="project" value="UniProtKB-UniRule"/>
</dbReference>
<evidence type="ECO:0000256" key="11">
    <source>
        <dbReference type="PROSITE-ProRule" id="PRU00176"/>
    </source>
</evidence>
<accession>A0AAN6RMW7</accession>
<protein>
    <recommendedName>
        <fullName evidence="3 12">Mitochondrial escape protein 2</fullName>
    </recommendedName>
</protein>
<keyword evidence="15" id="KW-1185">Reference proteome</keyword>
<feature type="non-terminal residue" evidence="14">
    <location>
        <position position="1"/>
    </location>
</feature>
<comment type="function">
    <text evidence="10 12">Plays a role in maintaining the mitochondrial genome and in controlling the mtDNA escape. Involved in the regulation of mtDNA nucleotide structure and number. May have a dispensable role in early maturation of pre-rRNA.</text>
</comment>
<dbReference type="InterPro" id="IPR000504">
    <property type="entry name" value="RRM_dom"/>
</dbReference>
<evidence type="ECO:0000256" key="9">
    <source>
        <dbReference type="ARBA" id="ARBA00023136"/>
    </source>
</evidence>
<keyword evidence="4" id="KW-0812">Transmembrane</keyword>
<evidence type="ECO:0000313" key="15">
    <source>
        <dbReference type="Proteomes" id="UP001280581"/>
    </source>
</evidence>
<evidence type="ECO:0000256" key="6">
    <source>
        <dbReference type="ARBA" id="ARBA00022946"/>
    </source>
</evidence>
<dbReference type="InterPro" id="IPR039627">
    <property type="entry name" value="Yme2_C"/>
</dbReference>
<dbReference type="InterPro" id="IPR012677">
    <property type="entry name" value="Nucleotide-bd_a/b_plait_sf"/>
</dbReference>
<proteinExistence type="inferred from homology"/>
<evidence type="ECO:0000256" key="7">
    <source>
        <dbReference type="ARBA" id="ARBA00022989"/>
    </source>
</evidence>
<comment type="similarity">
    <text evidence="2 12">Belongs to the YME2 family.</text>
</comment>
<dbReference type="AlphaFoldDB" id="A0AAN6RMW7"/>
<keyword evidence="7" id="KW-1133">Transmembrane helix</keyword>
<dbReference type="SUPFAM" id="SSF52540">
    <property type="entry name" value="P-loop containing nucleoside triphosphate hydrolases"/>
    <property type="match status" value="1"/>
</dbReference>
<sequence length="781" mass="87172">GCVAEHCDTSQCLRRATQGTRIPDQPKLPVTKCQVSGVEESLTVIDVFPLKIQKLLGLPLASQDRTPGFLDKIINPIVTGTDPTTVIEKASTKAGISLKATETLLRLKEGGAFVKFTHDGSTPTSEVERVLKQYLEEKPVKPWWSPWRRMNVNVVRGRPWVEDLFRLPTPRLRVEFVPSEPGAEAVELSQEQLYSFFRQYGKLQDIVVQPPDSKVLPKFAYLDYSSLSDAIMARNCMHGYIVVEGEGGGKKGTLLRLKYEQKIKAHWIRDWLVNHPRIVIPIVAALVAGITVAIFDPIEDDTGMDVVWDDRKENIEQIQTWLMETADTFIIVQGPRGSGKKELVVDQALKERKHKLVIDCKPIQEARGDSATINAAAAGVGYKPVFSWMNSISGMIDMAAQGATGVKTGFSETLDSQLAKIWNTTGTALRQIALDQRHKDDKDAYLGDDEWLEAHPEKRPVVIIDNFLHKSQEGGVVYDKIADWAARLTTANVAHVVFLTNDVSYSKSLSKALPDRVFHQIPLSDCSPQVAKKYVLRHLDADVADDPEPQDGSEKQIPSQTRTDLDELDTCIDLIGGRLTDLEFLARRIKTGETPIKAVHEIIDQSASEILKMYIFGIAEEEGKKWSPEQAWLLIKELAAKESLRYNELLLSDVFKSGGEKTIRALEQAELITIVSSPSGRPSLIKPGKPVYHPAFKRLTEDRVLKSRLDLAILDQLVKVENATIDKCETELLRLSEIEGRPALLLGRVQYLMEKLAKSQGKVEAYEKEMGGLKKVLGSEH</sequence>
<comment type="caution">
    <text evidence="14">The sequence shown here is derived from an EMBL/GenBank/DDBJ whole genome shotgun (WGS) entry which is preliminary data.</text>
</comment>
<dbReference type="Pfam" id="PF10443">
    <property type="entry name" value="RNA12"/>
    <property type="match status" value="1"/>
</dbReference>
<evidence type="ECO:0000256" key="3">
    <source>
        <dbReference type="ARBA" id="ARBA00020222"/>
    </source>
</evidence>
<evidence type="ECO:0000256" key="1">
    <source>
        <dbReference type="ARBA" id="ARBA00004434"/>
    </source>
</evidence>